<evidence type="ECO:0000256" key="8">
    <source>
        <dbReference type="SAM" id="Phobius"/>
    </source>
</evidence>
<dbReference type="Gene3D" id="1.20.1250.20">
    <property type="entry name" value="MFS general substrate transporter like domains"/>
    <property type="match status" value="1"/>
</dbReference>
<dbReference type="GO" id="GO:0016020">
    <property type="term" value="C:membrane"/>
    <property type="evidence" value="ECO:0007669"/>
    <property type="project" value="UniProtKB-SubCell"/>
</dbReference>
<feature type="transmembrane region" description="Helical" evidence="8">
    <location>
        <begin position="403"/>
        <end position="422"/>
    </location>
</feature>
<keyword evidence="4 8" id="KW-0812">Transmembrane</keyword>
<dbReference type="FunFam" id="1.20.1250.20:FF:000134">
    <property type="entry name" value="MFS sugar transporter protein"/>
    <property type="match status" value="1"/>
</dbReference>
<keyword evidence="6 8" id="KW-0472">Membrane</keyword>
<dbReference type="InterPro" id="IPR005829">
    <property type="entry name" value="Sugar_transporter_CS"/>
</dbReference>
<feature type="transmembrane region" description="Helical" evidence="8">
    <location>
        <begin position="373"/>
        <end position="391"/>
    </location>
</feature>
<feature type="domain" description="Major facilitator superfamily (MFS) profile" evidence="9">
    <location>
        <begin position="1"/>
        <end position="426"/>
    </location>
</feature>
<dbReference type="SUPFAM" id="SSF103473">
    <property type="entry name" value="MFS general substrate transporter"/>
    <property type="match status" value="1"/>
</dbReference>
<feature type="transmembrane region" description="Helical" evidence="8">
    <location>
        <begin position="237"/>
        <end position="259"/>
    </location>
</feature>
<comment type="caution">
    <text evidence="10">The sequence shown here is derived from an EMBL/GenBank/DDBJ whole genome shotgun (WGS) entry which is preliminary data.</text>
</comment>
<comment type="similarity">
    <text evidence="2">Belongs to the major facilitator superfamily. Sugar transporter (TC 2.A.1.1) family.</text>
</comment>
<reference evidence="10 11" key="1">
    <citation type="submission" date="2018-11" db="EMBL/GenBank/DDBJ databases">
        <title>Genome sequence of Apiotrichum porosum DSM 27194.</title>
        <authorList>
            <person name="Aliyu H."/>
            <person name="Gorte O."/>
            <person name="Ochsenreither K."/>
        </authorList>
    </citation>
    <scope>NUCLEOTIDE SEQUENCE [LARGE SCALE GENOMIC DNA]</scope>
    <source>
        <strain evidence="10 11">DSM 27194</strain>
    </source>
</reference>
<comment type="subcellular location">
    <subcellularLocation>
        <location evidence="1">Membrane</location>
        <topology evidence="1">Multi-pass membrane protein</topology>
    </subcellularLocation>
</comment>
<organism evidence="10 11">
    <name type="scientific">Apiotrichum porosum</name>
    <dbReference type="NCBI Taxonomy" id="105984"/>
    <lineage>
        <taxon>Eukaryota</taxon>
        <taxon>Fungi</taxon>
        <taxon>Dikarya</taxon>
        <taxon>Basidiomycota</taxon>
        <taxon>Agaricomycotina</taxon>
        <taxon>Tremellomycetes</taxon>
        <taxon>Trichosporonales</taxon>
        <taxon>Trichosporonaceae</taxon>
        <taxon>Apiotrichum</taxon>
    </lineage>
</organism>
<dbReference type="InterPro" id="IPR020846">
    <property type="entry name" value="MFS_dom"/>
</dbReference>
<dbReference type="Proteomes" id="UP000279236">
    <property type="component" value="Unassembled WGS sequence"/>
</dbReference>
<proteinExistence type="inferred from homology"/>
<dbReference type="RefSeq" id="XP_028476509.1">
    <property type="nucleotide sequence ID" value="XM_028623576.1"/>
</dbReference>
<dbReference type="InterPro" id="IPR003663">
    <property type="entry name" value="Sugar/inositol_transpt"/>
</dbReference>
<feature type="transmembrane region" description="Helical" evidence="8">
    <location>
        <begin position="304"/>
        <end position="327"/>
    </location>
</feature>
<keyword evidence="11" id="KW-1185">Reference proteome</keyword>
<dbReference type="PROSITE" id="PS50850">
    <property type="entry name" value="MFS"/>
    <property type="match status" value="1"/>
</dbReference>
<evidence type="ECO:0000256" key="3">
    <source>
        <dbReference type="ARBA" id="ARBA00022448"/>
    </source>
</evidence>
<evidence type="ECO:0000256" key="2">
    <source>
        <dbReference type="ARBA" id="ARBA00010992"/>
    </source>
</evidence>
<dbReference type="PANTHER" id="PTHR48022:SF52">
    <property type="entry name" value="SUGAR TRANSPORTER, PUTATIVE-RELATED"/>
    <property type="match status" value="1"/>
</dbReference>
<evidence type="ECO:0000313" key="11">
    <source>
        <dbReference type="Proteomes" id="UP000279236"/>
    </source>
</evidence>
<evidence type="ECO:0000256" key="7">
    <source>
        <dbReference type="ARBA" id="ARBA00049119"/>
    </source>
</evidence>
<evidence type="ECO:0000256" key="5">
    <source>
        <dbReference type="ARBA" id="ARBA00022989"/>
    </source>
</evidence>
<accession>A0A427XT90</accession>
<name>A0A427XT90_9TREE</name>
<evidence type="ECO:0000256" key="4">
    <source>
        <dbReference type="ARBA" id="ARBA00022692"/>
    </source>
</evidence>
<keyword evidence="5 8" id="KW-1133">Transmembrane helix</keyword>
<dbReference type="EMBL" id="RSCE01000006">
    <property type="protein sequence ID" value="RSH82054.1"/>
    <property type="molecule type" value="Genomic_DNA"/>
</dbReference>
<evidence type="ECO:0000313" key="10">
    <source>
        <dbReference type="EMBL" id="RSH82054.1"/>
    </source>
</evidence>
<dbReference type="GO" id="GO:0005351">
    <property type="term" value="F:carbohydrate:proton symporter activity"/>
    <property type="evidence" value="ECO:0007669"/>
    <property type="project" value="TreeGrafter"/>
</dbReference>
<dbReference type="PROSITE" id="PS00217">
    <property type="entry name" value="SUGAR_TRANSPORT_2"/>
    <property type="match status" value="1"/>
</dbReference>
<feature type="transmembrane region" description="Helical" evidence="8">
    <location>
        <begin position="147"/>
        <end position="168"/>
    </location>
</feature>
<dbReference type="OrthoDB" id="6133115at2759"/>
<dbReference type="Pfam" id="PF00083">
    <property type="entry name" value="Sugar_tr"/>
    <property type="match status" value="1"/>
</dbReference>
<gene>
    <name evidence="10" type="ORF">EHS24_008258</name>
</gene>
<protein>
    <recommendedName>
        <fullName evidence="9">Major facilitator superfamily (MFS) profile domain-containing protein</fullName>
    </recommendedName>
</protein>
<feature type="transmembrane region" description="Helical" evidence="8">
    <location>
        <begin position="26"/>
        <end position="45"/>
    </location>
</feature>
<feature type="transmembrane region" description="Helical" evidence="8">
    <location>
        <begin position="57"/>
        <end position="75"/>
    </location>
</feature>
<dbReference type="STRING" id="105984.A0A427XT90"/>
<dbReference type="InterPro" id="IPR036259">
    <property type="entry name" value="MFS_trans_sf"/>
</dbReference>
<dbReference type="AlphaFoldDB" id="A0A427XT90"/>
<sequence length="731" mass="81314">MVQTTSYSHIEAIPLWKEYFHSPSSARLGLATASVFFPAVVTAFVGDWMAARFGRKWGIVLGASLIIAGSFVNAFATDFDMFIGSRWIIGAGGGITKVCAPALLHEIAHPRLRATLGATYYAFAYLGGVFAAWICFGGLYINSSWSWRFPTLFQFAGPLVVILILIDVPESPRYLMRKGQEERAVAILAKHHANGRTDDPLVLHEVEEIKAALDAEKANKQTSYLDFFRTPANRRRLFVILVISFGTNWVGNGVVSYYLSPILKLVGITKPVEVSAINGCLALWNLVVATTVAQYVDRVGRRPLWLTSTFGMLMAYCVITALSASFAKTQNHSVGIAVIPFLFIFFGFYDIAWTIQCYSYTTEILPYDLRTKGLAIFVCVQNLALAFNTYVNPIALSHIAWRYYTVYIGTLSVILVIIYFYFPEIKGLTLDEISLVFDEGLHGDRKNAVRHLQTAGNHDNASEVDHGEHETKKDLDGQDDVFAVPAEPQDWPRSDWSASTFGVPSYNSDYQLGQQVTWACKHGSVAVISAINSGDWAPVTLRTVYLMMCDKVLQLGLHARQVHCTTNNLVTYLQWQGERDADIDKAYRWAISHLPQHVTHDLSRSQLSTLCYGALHANYVHPYDAQTPLTPEQYVHFDRSYLAEYAPQPSDAAKYGYMVLQGSIDIGDPDIENKITQEMRAFEVARQGQGMPEFQYTGPLHLHGLPPASPPQPDRSAIPSGLTLVMSEADG</sequence>
<dbReference type="GeneID" id="39592801"/>
<feature type="transmembrane region" description="Helical" evidence="8">
    <location>
        <begin position="87"/>
        <end position="108"/>
    </location>
</feature>
<dbReference type="PANTHER" id="PTHR48022">
    <property type="entry name" value="PLASTIDIC GLUCOSE TRANSPORTER 4"/>
    <property type="match status" value="1"/>
</dbReference>
<keyword evidence="3" id="KW-0813">Transport</keyword>
<evidence type="ECO:0000259" key="9">
    <source>
        <dbReference type="PROSITE" id="PS50850"/>
    </source>
</evidence>
<feature type="transmembrane region" description="Helical" evidence="8">
    <location>
        <begin position="333"/>
        <end position="352"/>
    </location>
</feature>
<dbReference type="InterPro" id="IPR050360">
    <property type="entry name" value="MFS_Sugar_Transporters"/>
</dbReference>
<dbReference type="InterPro" id="IPR005828">
    <property type="entry name" value="MFS_sugar_transport-like"/>
</dbReference>
<dbReference type="NCBIfam" id="TIGR00879">
    <property type="entry name" value="SP"/>
    <property type="match status" value="1"/>
</dbReference>
<evidence type="ECO:0000256" key="6">
    <source>
        <dbReference type="ARBA" id="ARBA00023136"/>
    </source>
</evidence>
<comment type="catalytic activity">
    <reaction evidence="7">
        <text>myo-inositol(out) + H(+)(out) = myo-inositol(in) + H(+)(in)</text>
        <dbReference type="Rhea" id="RHEA:60364"/>
        <dbReference type="ChEBI" id="CHEBI:15378"/>
        <dbReference type="ChEBI" id="CHEBI:17268"/>
    </reaction>
</comment>
<feature type="transmembrane region" description="Helical" evidence="8">
    <location>
        <begin position="120"/>
        <end position="141"/>
    </location>
</feature>
<dbReference type="PROSITE" id="PS00216">
    <property type="entry name" value="SUGAR_TRANSPORT_1"/>
    <property type="match status" value="1"/>
</dbReference>
<evidence type="ECO:0000256" key="1">
    <source>
        <dbReference type="ARBA" id="ARBA00004141"/>
    </source>
</evidence>